<dbReference type="EMBL" id="HACG01051042">
    <property type="protein sequence ID" value="CEK97913.1"/>
    <property type="molecule type" value="Transcribed_RNA"/>
</dbReference>
<reference evidence="1" key="1">
    <citation type="submission" date="2014-12" db="EMBL/GenBank/DDBJ databases">
        <title>Insight into the proteome of Arion vulgaris.</title>
        <authorList>
            <person name="Aradska J."/>
            <person name="Bulat T."/>
            <person name="Smidak R."/>
            <person name="Sarate P."/>
            <person name="Gangsoo J."/>
            <person name="Sialana F."/>
            <person name="Bilban M."/>
            <person name="Lubec G."/>
        </authorList>
    </citation>
    <scope>NUCLEOTIDE SEQUENCE</scope>
    <source>
        <tissue evidence="1">Skin</tissue>
    </source>
</reference>
<name>A0A0B7BY73_9EUPU</name>
<sequence length="93" mass="9965">SDGYMRYGRSYQPVLHPCDTGVGYNSDGYVYGNCRRHPANGPYDGGGVGRTVFATGWRDDTGRRRGGGGTLSHAAAGSLVKGKDNKAFYQNSQ</sequence>
<proteinExistence type="predicted"/>
<gene>
    <name evidence="1" type="primary">ORF217244</name>
</gene>
<evidence type="ECO:0000313" key="1">
    <source>
        <dbReference type="EMBL" id="CEK97913.1"/>
    </source>
</evidence>
<feature type="non-terminal residue" evidence="1">
    <location>
        <position position="1"/>
    </location>
</feature>
<accession>A0A0B7BY73</accession>
<organism evidence="1">
    <name type="scientific">Arion vulgaris</name>
    <dbReference type="NCBI Taxonomy" id="1028688"/>
    <lineage>
        <taxon>Eukaryota</taxon>
        <taxon>Metazoa</taxon>
        <taxon>Spiralia</taxon>
        <taxon>Lophotrochozoa</taxon>
        <taxon>Mollusca</taxon>
        <taxon>Gastropoda</taxon>
        <taxon>Heterobranchia</taxon>
        <taxon>Euthyneura</taxon>
        <taxon>Panpulmonata</taxon>
        <taxon>Eupulmonata</taxon>
        <taxon>Stylommatophora</taxon>
        <taxon>Helicina</taxon>
        <taxon>Arionoidea</taxon>
        <taxon>Arionidae</taxon>
        <taxon>Arion</taxon>
    </lineage>
</organism>
<feature type="non-terminal residue" evidence="1">
    <location>
        <position position="93"/>
    </location>
</feature>
<dbReference type="AlphaFoldDB" id="A0A0B7BY73"/>
<protein>
    <submittedName>
        <fullName evidence="1">Uncharacterized protein</fullName>
    </submittedName>
</protein>